<dbReference type="GO" id="GO:0008774">
    <property type="term" value="F:acetaldehyde dehydrogenase (acetylating) activity"/>
    <property type="evidence" value="ECO:0007669"/>
    <property type="project" value="UniProtKB-EC"/>
</dbReference>
<keyword evidence="1 3" id="KW-0560">Oxidoreductase</keyword>
<evidence type="ECO:0000313" key="3">
    <source>
        <dbReference type="EMBL" id="KKI49725.1"/>
    </source>
</evidence>
<reference evidence="3 4" key="1">
    <citation type="submission" date="2015-04" db="EMBL/GenBank/DDBJ databases">
        <title>Draft genome sequence of bacteremic isolate Catabacter hongkongensis type strain HKU16T.</title>
        <authorList>
            <person name="Lau S.K."/>
            <person name="Teng J.L."/>
            <person name="Huang Y."/>
            <person name="Curreem S.O."/>
            <person name="Tsui S.K."/>
            <person name="Woo P.C."/>
        </authorList>
    </citation>
    <scope>NUCLEOTIDE SEQUENCE [LARGE SCALE GENOMIC DNA]</scope>
    <source>
        <strain evidence="3 4">HKU16</strain>
    </source>
</reference>
<dbReference type="CDD" id="cd07122">
    <property type="entry name" value="ALDH_F20_ACDH"/>
    <property type="match status" value="1"/>
</dbReference>
<feature type="domain" description="Aldehyde dehydrogenase" evidence="2">
    <location>
        <begin position="5"/>
        <end position="265"/>
    </location>
</feature>
<keyword evidence="4" id="KW-1185">Reference proteome</keyword>
<dbReference type="Pfam" id="PF00171">
    <property type="entry name" value="Aldedh"/>
    <property type="match status" value="1"/>
</dbReference>
<dbReference type="PANTHER" id="PTHR11699">
    <property type="entry name" value="ALDEHYDE DEHYDROGENASE-RELATED"/>
    <property type="match status" value="1"/>
</dbReference>
<evidence type="ECO:0000259" key="2">
    <source>
        <dbReference type="Pfam" id="PF00171"/>
    </source>
</evidence>
<evidence type="ECO:0000313" key="4">
    <source>
        <dbReference type="Proteomes" id="UP000034076"/>
    </source>
</evidence>
<dbReference type="Proteomes" id="UP000034076">
    <property type="component" value="Unassembled WGS sequence"/>
</dbReference>
<dbReference type="PATRIC" id="fig|270498.16.peg.2286"/>
<protein>
    <submittedName>
        <fullName evidence="3">Alcohol dehydrogenase</fullName>
        <ecNumber evidence="3">1.1.1.1</ecNumber>
        <ecNumber evidence="3">1.2.1.10</ecNumber>
    </submittedName>
</protein>
<accession>A0A0M2NHH5</accession>
<dbReference type="GO" id="GO:0004022">
    <property type="term" value="F:alcohol dehydrogenase (NAD+) activity"/>
    <property type="evidence" value="ECO:0007669"/>
    <property type="project" value="UniProtKB-EC"/>
</dbReference>
<dbReference type="AlphaFoldDB" id="A0A0M2NHH5"/>
<dbReference type="Gene3D" id="3.40.309.10">
    <property type="entry name" value="Aldehyde Dehydrogenase, Chain A, domain 2"/>
    <property type="match status" value="1"/>
</dbReference>
<dbReference type="STRING" id="270498.CHK_2745"/>
<proteinExistence type="predicted"/>
<organism evidence="3 4">
    <name type="scientific">Christensenella hongkongensis</name>
    <dbReference type="NCBI Taxonomy" id="270498"/>
    <lineage>
        <taxon>Bacteria</taxon>
        <taxon>Bacillati</taxon>
        <taxon>Bacillota</taxon>
        <taxon>Clostridia</taxon>
        <taxon>Christensenellales</taxon>
        <taxon>Christensenellaceae</taxon>
        <taxon>Christensenella</taxon>
    </lineage>
</organism>
<sequence>MMEDAMLIDQLVERAKKAQAELATYSQEKIDSIVKMFGKVIFDNAVELSKIAIEETRMGVYEDKVAKCQGKSRIIWNNLKGKKSVGILEEDEEAGLVIMAKPMGVVGAVTPCTNPIVTPMCNAMFAIKGANAIIIAPHPRGKKGAKRIAELYYEQLDKMGVPRDIFLVIEEPSIELTNELMKKVNVVIATGGAGMVKAAYSSGKPSFGVGPGNVQGIIDRDVDIKQAASNMIASRIFDNGVICSGTQTIIAPREKFDEVINEFKSQGCYYVYDPERVDVFRKAIFPNGVINKDAVGQSVQKIAELAGIDVPEGTKVIILKPDAYGKDDLLSKEKMCPVMTAYEYDEWEDAVEIAYQNLMYEGAGHSVDIQSNDDEHINYAGLKLPLSRLVVNQICATMAGGAFANSLSPTTTLGCGSWGNNSISENLSYFHLFNKSRIARVKPGWKQPSDAEIWE</sequence>
<dbReference type="EC" id="1.1.1.1" evidence="3"/>
<dbReference type="SUPFAM" id="SSF53720">
    <property type="entry name" value="ALDH-like"/>
    <property type="match status" value="1"/>
</dbReference>
<comment type="caution">
    <text evidence="3">The sequence shown here is derived from an EMBL/GenBank/DDBJ whole genome shotgun (WGS) entry which is preliminary data.</text>
</comment>
<evidence type="ECO:0000256" key="1">
    <source>
        <dbReference type="ARBA" id="ARBA00023002"/>
    </source>
</evidence>
<dbReference type="InterPro" id="IPR016163">
    <property type="entry name" value="Ald_DH_C"/>
</dbReference>
<dbReference type="InterPro" id="IPR016161">
    <property type="entry name" value="Ald_DH/histidinol_DH"/>
</dbReference>
<dbReference type="Gene3D" id="3.40.605.10">
    <property type="entry name" value="Aldehyde Dehydrogenase, Chain A, domain 1"/>
    <property type="match status" value="1"/>
</dbReference>
<dbReference type="InterPro" id="IPR015590">
    <property type="entry name" value="Aldehyde_DH_dom"/>
</dbReference>
<dbReference type="InterPro" id="IPR016162">
    <property type="entry name" value="Ald_DH_N"/>
</dbReference>
<dbReference type="EMBL" id="LAYJ01000123">
    <property type="protein sequence ID" value="KKI49725.1"/>
    <property type="molecule type" value="Genomic_DNA"/>
</dbReference>
<name>A0A0M2NHH5_9FIRM</name>
<gene>
    <name evidence="3" type="ORF">CHK_2745</name>
</gene>
<dbReference type="EC" id="1.2.1.10" evidence="3"/>